<sequence length="277" mass="29990">MTPRHWKSSNACPCENLRGNTMSGIKLHSQKALVTDDDMVSAPREALIVAHGQPGDFNPPEVELARLAVQVQERMTGWRIQSATMACPGTLDTAAKDMSPGALVYPLFMTEGWFVQQALPERLAAYQLQFLPPFGTDPELPTLAALAIRREIALRGWTPELTHIVVAAHGSRRSPQAAGAVQQFTTALSSILPCPAIQAGFLDQDPSIARVATNLGRQALCLPFFARDGDHISKDIPDALTEARFKGVLLPVLGQQPLVPDLIARTLETAYTAKIPA</sequence>
<dbReference type="PANTHER" id="PTHR33542:SF3">
    <property type="entry name" value="SIROHYDROCHLORIN FERROCHELATASE, CHLOROPLASTIC"/>
    <property type="match status" value="1"/>
</dbReference>
<evidence type="ECO:0000313" key="3">
    <source>
        <dbReference type="EMBL" id="NIZ63172.1"/>
    </source>
</evidence>
<dbReference type="Proteomes" id="UP001429564">
    <property type="component" value="Unassembled WGS sequence"/>
</dbReference>
<dbReference type="Pfam" id="PF01903">
    <property type="entry name" value="CbiX"/>
    <property type="match status" value="1"/>
</dbReference>
<keyword evidence="4" id="KW-1185">Reference proteome</keyword>
<keyword evidence="2" id="KW-0456">Lyase</keyword>
<keyword evidence="1" id="KW-0479">Metal-binding</keyword>
<dbReference type="EMBL" id="QHLQ01000030">
    <property type="protein sequence ID" value="NIZ63172.1"/>
    <property type="molecule type" value="Genomic_DNA"/>
</dbReference>
<comment type="caution">
    <text evidence="3">The sequence shown here is derived from an EMBL/GenBank/DDBJ whole genome shotgun (WGS) entry which is preliminary data.</text>
</comment>
<name>A0ABX0WC13_9RHOB</name>
<evidence type="ECO:0000313" key="4">
    <source>
        <dbReference type="Proteomes" id="UP001429564"/>
    </source>
</evidence>
<organism evidence="3 4">
    <name type="scientific">Parasedimentitalea denitrificans</name>
    <dbReference type="NCBI Taxonomy" id="2211118"/>
    <lineage>
        <taxon>Bacteria</taxon>
        <taxon>Pseudomonadati</taxon>
        <taxon>Pseudomonadota</taxon>
        <taxon>Alphaproteobacteria</taxon>
        <taxon>Rhodobacterales</taxon>
        <taxon>Paracoccaceae</taxon>
        <taxon>Parasedimentitalea</taxon>
    </lineage>
</organism>
<dbReference type="PANTHER" id="PTHR33542">
    <property type="entry name" value="SIROHYDROCHLORIN FERROCHELATASE, CHLOROPLASTIC"/>
    <property type="match status" value="1"/>
</dbReference>
<evidence type="ECO:0000256" key="1">
    <source>
        <dbReference type="ARBA" id="ARBA00022723"/>
    </source>
</evidence>
<protein>
    <submittedName>
        <fullName evidence="3">Cobalamin biosynthesis protein CbiX</fullName>
    </submittedName>
</protein>
<dbReference type="InterPro" id="IPR002762">
    <property type="entry name" value="CbiX-like"/>
</dbReference>
<dbReference type="SUPFAM" id="SSF53800">
    <property type="entry name" value="Chelatase"/>
    <property type="match status" value="1"/>
</dbReference>
<accession>A0ABX0WC13</accession>
<evidence type="ECO:0000256" key="2">
    <source>
        <dbReference type="ARBA" id="ARBA00023239"/>
    </source>
</evidence>
<reference evidence="3 4" key="1">
    <citation type="submission" date="2018-05" db="EMBL/GenBank/DDBJ databases">
        <authorList>
            <person name="Zhang Y.-J."/>
        </authorList>
    </citation>
    <scope>NUCLEOTIDE SEQUENCE [LARGE SCALE GENOMIC DNA]</scope>
    <source>
        <strain evidence="3 4">CY04</strain>
    </source>
</reference>
<dbReference type="Gene3D" id="3.40.50.1400">
    <property type="match status" value="2"/>
</dbReference>
<dbReference type="InterPro" id="IPR050963">
    <property type="entry name" value="Sirohydro_Cobaltochel/CbiX"/>
</dbReference>
<dbReference type="CDD" id="cd03416">
    <property type="entry name" value="CbiX_SirB_N"/>
    <property type="match status" value="1"/>
</dbReference>
<proteinExistence type="predicted"/>
<gene>
    <name evidence="3" type="ORF">DL239_19590</name>
</gene>